<feature type="non-terminal residue" evidence="1">
    <location>
        <position position="643"/>
    </location>
</feature>
<name>A0A422MPJ5_9TRYP</name>
<proteinExistence type="predicted"/>
<dbReference type="AlphaFoldDB" id="A0A422MPJ5"/>
<evidence type="ECO:0000313" key="2">
    <source>
        <dbReference type="Proteomes" id="UP000284403"/>
    </source>
</evidence>
<keyword evidence="2" id="KW-1185">Reference proteome</keyword>
<sequence>MQIVLRNLTIVVKKFMVRYEQMGPPSLSATLRLQYLSCITGNAMREPCFVKDETCTFYRIISVEGIAVTVTYLDRIGVSNQSWRTLPLGSISSLLHGEMENEVKDFGYLLNPSSLEVFVSLLFQSPNVHIGACILAHFNEIALDFTKVKALLLMTACIASSQLPDKDGNNLRPLRRPSRNTPGSCAAWWRYGMHRSLSNTRSCVKKTTFNWTTYKDWKCHAEEYYNHYLLNLGAPWLVGLHVNTKIIQEALAAFTVEYLIQVRQEARFTLEQFRSTGRVFPRHYGDNICDRGCGYKVSAVEVLKGYVVIAPMRLKTSTSLLAPKLPCCLKGSKMFLNIDLADAQLQLSHSAGVFDIVFSAYSIRASSEISSSTNKAIAYILDESETREGIMVSYLQNGENKELSVLLNYLRIQCDEWIAENLIAELCVIEQENVFVWHIFAATSENAVTPPLKTQVEIQNAVLGLGNFEVSVEALNLEVPWRCTRLCVSENRRSPLITLKNLVLPIATAHTIFVEESHICGVLSSFYALKSEMQSVMLIYNYVMHWLQKWDTLQLDETMNGFELLLPLFIVELTGECAPFKMREFTIRMTLGPTWGLRASCVAMTCDGVLSDTTMHLTIFGGVSKKGNILNDFSQDLRSSLIV</sequence>
<accession>A0A422MPJ5</accession>
<organism evidence="1 2">
    <name type="scientific">Trypanosoma conorhini</name>
    <dbReference type="NCBI Taxonomy" id="83891"/>
    <lineage>
        <taxon>Eukaryota</taxon>
        <taxon>Discoba</taxon>
        <taxon>Euglenozoa</taxon>
        <taxon>Kinetoplastea</taxon>
        <taxon>Metakinetoplastina</taxon>
        <taxon>Trypanosomatida</taxon>
        <taxon>Trypanosomatidae</taxon>
        <taxon>Trypanosoma</taxon>
    </lineage>
</organism>
<evidence type="ECO:0000313" key="1">
    <source>
        <dbReference type="EMBL" id="RNE95145.1"/>
    </source>
</evidence>
<dbReference type="Proteomes" id="UP000284403">
    <property type="component" value="Unassembled WGS sequence"/>
</dbReference>
<gene>
    <name evidence="1" type="ORF">Tco025E_10154</name>
</gene>
<dbReference type="RefSeq" id="XP_029222947.1">
    <property type="nucleotide sequence ID" value="XM_029376941.1"/>
</dbReference>
<dbReference type="EMBL" id="MKKU01001511">
    <property type="protein sequence ID" value="RNE95145.1"/>
    <property type="molecule type" value="Genomic_DNA"/>
</dbReference>
<comment type="caution">
    <text evidence="1">The sequence shown here is derived from an EMBL/GenBank/DDBJ whole genome shotgun (WGS) entry which is preliminary data.</text>
</comment>
<dbReference type="GeneID" id="40323765"/>
<dbReference type="OrthoDB" id="43807at2759"/>
<protein>
    <submittedName>
        <fullName evidence="1">Putative vacuolar protein sorting-associated protein 13A isoform X4</fullName>
    </submittedName>
</protein>
<reference evidence="1 2" key="1">
    <citation type="journal article" date="2018" name="BMC Genomics">
        <title>Genomic comparison of Trypanosoma conorhini and Trypanosoma rangeli to Trypanosoma cruzi strains of high and low virulence.</title>
        <authorList>
            <person name="Bradwell K.R."/>
            <person name="Koparde V.N."/>
            <person name="Matveyev A.V."/>
            <person name="Serrano M.G."/>
            <person name="Alves J.M."/>
            <person name="Parikh H."/>
            <person name="Huang B."/>
            <person name="Lee V."/>
            <person name="Espinosa-Alvarez O."/>
            <person name="Ortiz P.A."/>
            <person name="Costa-Martins A.G."/>
            <person name="Teixeira M.M."/>
            <person name="Buck G.A."/>
        </authorList>
    </citation>
    <scope>NUCLEOTIDE SEQUENCE [LARGE SCALE GENOMIC DNA]</scope>
    <source>
        <strain evidence="1 2">025E</strain>
    </source>
</reference>